<dbReference type="PANTHER" id="PTHR46000:SF2">
    <property type="entry name" value="SEVEN TM RECEPTOR"/>
    <property type="match status" value="1"/>
</dbReference>
<dbReference type="AlphaFoldDB" id="A0A1I7V2X9"/>
<dbReference type="Pfam" id="PF10326">
    <property type="entry name" value="7TM_GPCR_Str"/>
    <property type="match status" value="1"/>
</dbReference>
<dbReference type="WBParaSite" id="Csp11.Scaffold630.g21856.t1">
    <property type="protein sequence ID" value="Csp11.Scaffold630.g21856.t1"/>
    <property type="gene ID" value="Csp11.Scaffold630.g21856"/>
</dbReference>
<evidence type="ECO:0000256" key="1">
    <source>
        <dbReference type="SAM" id="Phobius"/>
    </source>
</evidence>
<evidence type="ECO:0000313" key="2">
    <source>
        <dbReference type="Proteomes" id="UP000095282"/>
    </source>
</evidence>
<proteinExistence type="predicted"/>
<dbReference type="SUPFAM" id="SSF81321">
    <property type="entry name" value="Family A G protein-coupled receptor-like"/>
    <property type="match status" value="1"/>
</dbReference>
<organism evidence="2 3">
    <name type="scientific">Caenorhabditis tropicalis</name>
    <dbReference type="NCBI Taxonomy" id="1561998"/>
    <lineage>
        <taxon>Eukaryota</taxon>
        <taxon>Metazoa</taxon>
        <taxon>Ecdysozoa</taxon>
        <taxon>Nematoda</taxon>
        <taxon>Chromadorea</taxon>
        <taxon>Rhabditida</taxon>
        <taxon>Rhabditina</taxon>
        <taxon>Rhabditomorpha</taxon>
        <taxon>Rhabditoidea</taxon>
        <taxon>Rhabditidae</taxon>
        <taxon>Peloderinae</taxon>
        <taxon>Caenorhabditis</taxon>
    </lineage>
</organism>
<keyword evidence="2" id="KW-1185">Reference proteome</keyword>
<evidence type="ECO:0000313" key="3">
    <source>
        <dbReference type="WBParaSite" id="Csp11.Scaffold630.g21856.t1"/>
    </source>
</evidence>
<dbReference type="Proteomes" id="UP000095282">
    <property type="component" value="Unplaced"/>
</dbReference>
<sequence length="145" mass="16963">MTLYLLAFHFIYRYLAVCKPHQLDWFTYPYFIVFIGTFIFVTFDWWLAAVYFAGEDYGVEEYIRENMLRTFNLKSSDYTYAVSLFYPGPIEASILPLMATQPIIDSLVPMYFIKDYRKAISRIFAKLPVPEASTTSPGHARVHPI</sequence>
<protein>
    <submittedName>
        <fullName evidence="3">EXS domain-containing protein</fullName>
    </submittedName>
</protein>
<keyword evidence="1" id="KW-0812">Transmembrane</keyword>
<keyword evidence="1" id="KW-0472">Membrane</keyword>
<keyword evidence="1" id="KW-1133">Transmembrane helix</keyword>
<accession>A0A1I7V2X9</accession>
<name>A0A1I7V2X9_9PELO</name>
<feature type="transmembrane region" description="Helical" evidence="1">
    <location>
        <begin position="28"/>
        <end position="54"/>
    </location>
</feature>
<dbReference type="PANTHER" id="PTHR46000">
    <property type="entry name" value="SEVEN TM RECEPTOR-RELATED"/>
    <property type="match status" value="1"/>
</dbReference>
<dbReference type="InterPro" id="IPR019428">
    <property type="entry name" value="7TM_GPCR_serpentine_rcpt_Str"/>
</dbReference>
<reference evidence="3" key="1">
    <citation type="submission" date="2016-11" db="UniProtKB">
        <authorList>
            <consortium name="WormBaseParasite"/>
        </authorList>
    </citation>
    <scope>IDENTIFICATION</scope>
</reference>